<comment type="caution">
    <text evidence="1">The sequence shown here is derived from an EMBL/GenBank/DDBJ whole genome shotgun (WGS) entry which is preliminary data.</text>
</comment>
<proteinExistence type="predicted"/>
<dbReference type="AlphaFoldDB" id="A0A7C2VAH4"/>
<sequence>MKNSPLFTIGDLSQVGIVRKSGRTFDTMQENTSRTGPPEFAKSPNRWSLYLKSISIDENFEALSIDENEIYFISIAWDYSGLPPIIYPPKDANISEFTIPLQPGNVRKFVGDGICIWPPRIVTGSLNIIITIFESDKDVRQLGAKLTKIHSVVKDSQLTSLITSIPNPTMIIAGTVANLAKELIGAIGRVLEENGDDYVNALLGSYATDKPQTSRVEAYTSKGIGIELEFVVS</sequence>
<gene>
    <name evidence="1" type="ORF">ENO47_05770</name>
</gene>
<reference evidence="1" key="1">
    <citation type="journal article" date="2020" name="mSystems">
        <title>Genome- and Community-Level Interaction Insights into Carbon Utilization and Element Cycling Functions of Hydrothermarchaeota in Hydrothermal Sediment.</title>
        <authorList>
            <person name="Zhou Z."/>
            <person name="Liu Y."/>
            <person name="Xu W."/>
            <person name="Pan J."/>
            <person name="Luo Z.H."/>
            <person name="Li M."/>
        </authorList>
    </citation>
    <scope>NUCLEOTIDE SEQUENCE [LARGE SCALE GENOMIC DNA]</scope>
    <source>
        <strain evidence="1">SpSt-132</strain>
    </source>
</reference>
<protein>
    <submittedName>
        <fullName evidence="1">Uncharacterized protein</fullName>
    </submittedName>
</protein>
<accession>A0A7C2VAH4</accession>
<organism evidence="1">
    <name type="scientific">Hydrogenobacter sp</name>
    <dbReference type="NCBI Taxonomy" id="2152829"/>
    <lineage>
        <taxon>Bacteria</taxon>
        <taxon>Pseudomonadati</taxon>
        <taxon>Aquificota</taxon>
        <taxon>Aquificia</taxon>
        <taxon>Aquificales</taxon>
        <taxon>Aquificaceae</taxon>
        <taxon>Hydrogenobacter</taxon>
    </lineage>
</organism>
<evidence type="ECO:0000313" key="1">
    <source>
        <dbReference type="EMBL" id="HEW46159.1"/>
    </source>
</evidence>
<dbReference type="EMBL" id="DSFP01000049">
    <property type="protein sequence ID" value="HEW46159.1"/>
    <property type="molecule type" value="Genomic_DNA"/>
</dbReference>
<name>A0A7C2VAH4_9AQUI</name>